<dbReference type="Gene3D" id="3.40.50.11970">
    <property type="match status" value="1"/>
</dbReference>
<evidence type="ECO:0000313" key="2">
    <source>
        <dbReference type="EMBL" id="MSS59128.1"/>
    </source>
</evidence>
<gene>
    <name evidence="2" type="ORF">FYJ51_09465</name>
</gene>
<evidence type="ECO:0000313" key="3">
    <source>
        <dbReference type="Proteomes" id="UP000461880"/>
    </source>
</evidence>
<sequence length="672" mass="73424">MKKTKQIALLIAGLFTLMSGCADAETAASDPKKMAAKAGTIAGSTDPGWTIMVYLCGSDLESSSGMASMNLEEMCSAVIPDNVNVLVETGGSSAWYWDGIETDVLGRYQVVDGSLEEAETAELASMGDPSTLTDFIQWGMDNYPSEHYGVILWDHGGGNADGVCYDELYDGDNLTLPELGSALSDTGSTLDFIGFDACLMASLETAKVISGSGYYMVASEETEPGQGWDYESMLNAIGEDPSMQGDVLGQVICDAFLDKCLRLDCADEATLSVIDLSAVDMLDRTFDEYTSGMAMAADDVEALNSVASGADQTESYGGNTDAEGYCNMVDVADLVSNTQDYVQTDGSGLLTAIDEAVVYSVHGDSRENSHGISVFYPIEVTEDELSVYIQNSDNTPYLQYIAAVTDTYGDVDWDQEWADYDSSVWWSSSEEDVQELLTDMQPVSGSNFDVQYEQTSGDDGYLHLSITSGLEAVKSVHFLLWYMTDGSEDGSASEFVYLGEDNNIDSDWENGRFKDNFFGQWMTIGGEYVNAELIEETESYNRYSIPAEVNGKETNIRAIYDYSTETYRVLGTYDGVESSDGIGSMTSRGITPLQEGDEIVFLLPAYEADSEEEVWYYTDAVTWSDDVVMEDQDMGDGSYMYMFEITDVFGVEYDTEPVVMVADGDTIYQISE</sequence>
<dbReference type="Proteomes" id="UP000461880">
    <property type="component" value="Unassembled WGS sequence"/>
</dbReference>
<accession>A0A7X2NTF0</accession>
<evidence type="ECO:0008006" key="4">
    <source>
        <dbReference type="Google" id="ProtNLM"/>
    </source>
</evidence>
<keyword evidence="1" id="KW-0732">Signal</keyword>
<reference evidence="2 3" key="1">
    <citation type="submission" date="2019-08" db="EMBL/GenBank/DDBJ databases">
        <title>In-depth cultivation of the pig gut microbiome towards novel bacterial diversity and tailored functional studies.</title>
        <authorList>
            <person name="Wylensek D."/>
            <person name="Hitch T.C.A."/>
            <person name="Clavel T."/>
        </authorList>
    </citation>
    <scope>NUCLEOTIDE SEQUENCE [LARGE SCALE GENOMIC DNA]</scope>
    <source>
        <strain evidence="2 3">Oil+RF-744-GAM-WT-6</strain>
    </source>
</reference>
<organism evidence="2 3">
    <name type="scientific">Stecheria intestinalis</name>
    <dbReference type="NCBI Taxonomy" id="2606630"/>
    <lineage>
        <taxon>Bacteria</taxon>
        <taxon>Bacillati</taxon>
        <taxon>Bacillota</taxon>
        <taxon>Erysipelotrichia</taxon>
        <taxon>Erysipelotrichales</taxon>
        <taxon>Erysipelotrichaceae</taxon>
        <taxon>Stecheria</taxon>
    </lineage>
</organism>
<evidence type="ECO:0000256" key="1">
    <source>
        <dbReference type="SAM" id="SignalP"/>
    </source>
</evidence>
<dbReference type="AlphaFoldDB" id="A0A7X2NTF0"/>
<dbReference type="PANTHER" id="PTHR37835:SF1">
    <property type="entry name" value="ALPHA-CLOSTRIPAIN"/>
    <property type="match status" value="1"/>
</dbReference>
<feature type="chain" id="PRO_5031101604" description="Clostripain" evidence="1">
    <location>
        <begin position="25"/>
        <end position="672"/>
    </location>
</feature>
<dbReference type="Pfam" id="PF03415">
    <property type="entry name" value="Peptidase_C11"/>
    <property type="match status" value="1"/>
</dbReference>
<name>A0A7X2NTF0_9FIRM</name>
<dbReference type="EMBL" id="VUMN01000023">
    <property type="protein sequence ID" value="MSS59128.1"/>
    <property type="molecule type" value="Genomic_DNA"/>
</dbReference>
<comment type="caution">
    <text evidence="2">The sequence shown here is derived from an EMBL/GenBank/DDBJ whole genome shotgun (WGS) entry which is preliminary data.</text>
</comment>
<dbReference type="InterPro" id="IPR005077">
    <property type="entry name" value="Peptidase_C11"/>
</dbReference>
<keyword evidence="3" id="KW-1185">Reference proteome</keyword>
<dbReference type="PROSITE" id="PS51257">
    <property type="entry name" value="PROKAR_LIPOPROTEIN"/>
    <property type="match status" value="1"/>
</dbReference>
<proteinExistence type="predicted"/>
<dbReference type="RefSeq" id="WP_154505271.1">
    <property type="nucleotide sequence ID" value="NZ_VUMN01000023.1"/>
</dbReference>
<dbReference type="PANTHER" id="PTHR37835">
    <property type="entry name" value="ALPHA-CLOSTRIPAIN"/>
    <property type="match status" value="1"/>
</dbReference>
<protein>
    <recommendedName>
        <fullName evidence="4">Clostripain</fullName>
    </recommendedName>
</protein>
<feature type="signal peptide" evidence="1">
    <location>
        <begin position="1"/>
        <end position="24"/>
    </location>
</feature>